<reference evidence="2 3" key="1">
    <citation type="submission" date="2019-03" db="EMBL/GenBank/DDBJ databases">
        <title>Genomic Encyclopedia of Type Strains, Phase IV (KMG-IV): sequencing the most valuable type-strain genomes for metagenomic binning, comparative biology and taxonomic classification.</title>
        <authorList>
            <person name="Goeker M."/>
        </authorList>
    </citation>
    <scope>NUCLEOTIDE SEQUENCE [LARGE SCALE GENOMIC DNA]</scope>
    <source>
        <strain evidence="2 3">DSM 14836</strain>
    </source>
</reference>
<keyword evidence="2" id="KW-0238">DNA-binding</keyword>
<comment type="caution">
    <text evidence="2">The sequence shown here is derived from an EMBL/GenBank/DDBJ whole genome shotgun (WGS) entry which is preliminary data.</text>
</comment>
<gene>
    <name evidence="2" type="ORF">EV195_101390</name>
</gene>
<dbReference type="GO" id="GO:0003677">
    <property type="term" value="F:DNA binding"/>
    <property type="evidence" value="ECO:0007669"/>
    <property type="project" value="UniProtKB-KW"/>
</dbReference>
<name>A0A4R2P291_9FLAO</name>
<accession>A0A4R2P291</accession>
<organism evidence="2 3">
    <name type="scientific">Tenacibaculum skagerrakense</name>
    <dbReference type="NCBI Taxonomy" id="186571"/>
    <lineage>
        <taxon>Bacteria</taxon>
        <taxon>Pseudomonadati</taxon>
        <taxon>Bacteroidota</taxon>
        <taxon>Flavobacteriia</taxon>
        <taxon>Flavobacteriales</taxon>
        <taxon>Flavobacteriaceae</taxon>
        <taxon>Tenacibaculum</taxon>
    </lineage>
</organism>
<sequence>MTKELAVIIVQINNQIEVSLKKLMTIKQLQQLFSQEATFTTDLLENFILSNDNILEKIFLHVNDSYISLEIDSIIKCEASGNYTKFYTDEGKEYLVSKPLKYYDNFFSKKYFFRASRSTLVNMKFVQSIYKKEAIILSTGEKIIVSSRNKNKLLSFILDRT</sequence>
<dbReference type="InterPro" id="IPR046947">
    <property type="entry name" value="LytR-like"/>
</dbReference>
<dbReference type="Gene3D" id="2.40.50.1020">
    <property type="entry name" value="LytTr DNA-binding domain"/>
    <property type="match status" value="1"/>
</dbReference>
<dbReference type="PANTHER" id="PTHR37299:SF1">
    <property type="entry name" value="STAGE 0 SPORULATION PROTEIN A HOMOLOG"/>
    <property type="match status" value="1"/>
</dbReference>
<dbReference type="GO" id="GO:0000156">
    <property type="term" value="F:phosphorelay response regulator activity"/>
    <property type="evidence" value="ECO:0007669"/>
    <property type="project" value="InterPro"/>
</dbReference>
<proteinExistence type="predicted"/>
<dbReference type="EMBL" id="SLXM01000001">
    <property type="protein sequence ID" value="TCP28228.1"/>
    <property type="molecule type" value="Genomic_DNA"/>
</dbReference>
<dbReference type="Pfam" id="PF04397">
    <property type="entry name" value="LytTR"/>
    <property type="match status" value="1"/>
</dbReference>
<evidence type="ECO:0000259" key="1">
    <source>
        <dbReference type="PROSITE" id="PS50930"/>
    </source>
</evidence>
<dbReference type="AlphaFoldDB" id="A0A4R2P291"/>
<dbReference type="RefSeq" id="WP_132792153.1">
    <property type="nucleotide sequence ID" value="NZ_SLXM01000001.1"/>
</dbReference>
<protein>
    <submittedName>
        <fullName evidence="2">LytTr DNA-binding domain-containing protein</fullName>
    </submittedName>
</protein>
<feature type="domain" description="HTH LytTR-type" evidence="1">
    <location>
        <begin position="62"/>
        <end position="159"/>
    </location>
</feature>
<dbReference type="Proteomes" id="UP000294564">
    <property type="component" value="Unassembled WGS sequence"/>
</dbReference>
<evidence type="ECO:0000313" key="2">
    <source>
        <dbReference type="EMBL" id="TCP28228.1"/>
    </source>
</evidence>
<evidence type="ECO:0000313" key="3">
    <source>
        <dbReference type="Proteomes" id="UP000294564"/>
    </source>
</evidence>
<keyword evidence="3" id="KW-1185">Reference proteome</keyword>
<dbReference type="SMART" id="SM00850">
    <property type="entry name" value="LytTR"/>
    <property type="match status" value="1"/>
</dbReference>
<dbReference type="PANTHER" id="PTHR37299">
    <property type="entry name" value="TRANSCRIPTIONAL REGULATOR-RELATED"/>
    <property type="match status" value="1"/>
</dbReference>
<dbReference type="InterPro" id="IPR007492">
    <property type="entry name" value="LytTR_DNA-bd_dom"/>
</dbReference>
<dbReference type="PROSITE" id="PS50930">
    <property type="entry name" value="HTH_LYTTR"/>
    <property type="match status" value="1"/>
</dbReference>
<dbReference type="OrthoDB" id="1159183at2"/>